<comment type="similarity">
    <text evidence="2">Belongs to the outer membrane factor (OMF) (TC 1.B.17) family.</text>
</comment>
<dbReference type="GO" id="GO:1990281">
    <property type="term" value="C:efflux pump complex"/>
    <property type="evidence" value="ECO:0007669"/>
    <property type="project" value="TreeGrafter"/>
</dbReference>
<evidence type="ECO:0000256" key="7">
    <source>
        <dbReference type="ARBA" id="ARBA00023237"/>
    </source>
</evidence>
<keyword evidence="6" id="KW-0472">Membrane</keyword>
<dbReference type="InterPro" id="IPR003423">
    <property type="entry name" value="OMP_efflux"/>
</dbReference>
<dbReference type="Proteomes" id="UP000030130">
    <property type="component" value="Unassembled WGS sequence"/>
</dbReference>
<accession>A0A0A2FDY7</accession>
<dbReference type="GO" id="GO:0015562">
    <property type="term" value="F:efflux transmembrane transporter activity"/>
    <property type="evidence" value="ECO:0007669"/>
    <property type="project" value="InterPro"/>
</dbReference>
<evidence type="ECO:0000256" key="4">
    <source>
        <dbReference type="ARBA" id="ARBA00022452"/>
    </source>
</evidence>
<evidence type="ECO:0000256" key="1">
    <source>
        <dbReference type="ARBA" id="ARBA00004442"/>
    </source>
</evidence>
<protein>
    <submittedName>
        <fullName evidence="8">Transporter</fullName>
    </submittedName>
</protein>
<evidence type="ECO:0000256" key="6">
    <source>
        <dbReference type="ARBA" id="ARBA00023136"/>
    </source>
</evidence>
<dbReference type="InterPro" id="IPR051906">
    <property type="entry name" value="TolC-like"/>
</dbReference>
<gene>
    <name evidence="8" type="ORF">HR08_00475</name>
</gene>
<evidence type="ECO:0000256" key="3">
    <source>
        <dbReference type="ARBA" id="ARBA00022448"/>
    </source>
</evidence>
<dbReference type="PANTHER" id="PTHR30026">
    <property type="entry name" value="OUTER MEMBRANE PROTEIN TOLC"/>
    <property type="match status" value="1"/>
</dbReference>
<dbReference type="eggNOG" id="COG1538">
    <property type="taxonomic scope" value="Bacteria"/>
</dbReference>
<name>A0A0A2FDY7_9PORP</name>
<keyword evidence="3" id="KW-0813">Transport</keyword>
<reference evidence="8 9" key="1">
    <citation type="submission" date="2014-08" db="EMBL/GenBank/DDBJ databases">
        <title>Porphyromonas gulae strain:COT-052_OH1451 Genome sequencing.</title>
        <authorList>
            <person name="Wallis C."/>
            <person name="Deusch O."/>
            <person name="O'Flynn C."/>
            <person name="Davis I."/>
            <person name="Jospin G."/>
            <person name="Darling A.E."/>
            <person name="Coil D.A."/>
            <person name="Alexiev A."/>
            <person name="Horsfall A."/>
            <person name="Kirkwood N."/>
            <person name="Harris S."/>
            <person name="Eisen J.A."/>
        </authorList>
    </citation>
    <scope>NUCLEOTIDE SEQUENCE [LARGE SCALE GENOMIC DNA]</scope>
    <source>
        <strain evidence="9">COT-052 OH1451</strain>
    </source>
</reference>
<keyword evidence="5" id="KW-0812">Transmembrane</keyword>
<proteinExistence type="inferred from homology"/>
<evidence type="ECO:0000313" key="9">
    <source>
        <dbReference type="Proteomes" id="UP000030130"/>
    </source>
</evidence>
<comment type="caution">
    <text evidence="8">The sequence shown here is derived from an EMBL/GenBank/DDBJ whole genome shotgun (WGS) entry which is preliminary data.</text>
</comment>
<dbReference type="OrthoDB" id="940457at2"/>
<organism evidence="8 9">
    <name type="scientific">Porphyromonas gulae</name>
    <dbReference type="NCBI Taxonomy" id="111105"/>
    <lineage>
        <taxon>Bacteria</taxon>
        <taxon>Pseudomonadati</taxon>
        <taxon>Bacteroidota</taxon>
        <taxon>Bacteroidia</taxon>
        <taxon>Bacteroidales</taxon>
        <taxon>Porphyromonadaceae</taxon>
        <taxon>Porphyromonas</taxon>
    </lineage>
</organism>
<dbReference type="SUPFAM" id="SSF56954">
    <property type="entry name" value="Outer membrane efflux proteins (OEP)"/>
    <property type="match status" value="1"/>
</dbReference>
<keyword evidence="4" id="KW-1134">Transmembrane beta strand</keyword>
<dbReference type="Pfam" id="PF02321">
    <property type="entry name" value="OEP"/>
    <property type="match status" value="1"/>
</dbReference>
<evidence type="ECO:0000256" key="5">
    <source>
        <dbReference type="ARBA" id="ARBA00022692"/>
    </source>
</evidence>
<dbReference type="Gene3D" id="1.20.1600.10">
    <property type="entry name" value="Outer membrane efflux proteins (OEP)"/>
    <property type="match status" value="1"/>
</dbReference>
<dbReference type="STRING" id="111105.HR09_06030"/>
<dbReference type="GO" id="GO:0009279">
    <property type="term" value="C:cell outer membrane"/>
    <property type="evidence" value="ECO:0007669"/>
    <property type="project" value="UniProtKB-SubCell"/>
</dbReference>
<evidence type="ECO:0000256" key="2">
    <source>
        <dbReference type="ARBA" id="ARBA00007613"/>
    </source>
</evidence>
<dbReference type="EMBL" id="JRAI01000002">
    <property type="protein sequence ID" value="KGN88307.1"/>
    <property type="molecule type" value="Genomic_DNA"/>
</dbReference>
<comment type="subcellular location">
    <subcellularLocation>
        <location evidence="1">Cell outer membrane</location>
    </subcellularLocation>
</comment>
<dbReference type="GO" id="GO:0015288">
    <property type="term" value="F:porin activity"/>
    <property type="evidence" value="ECO:0007669"/>
    <property type="project" value="TreeGrafter"/>
</dbReference>
<dbReference type="AlphaFoldDB" id="A0A0A2FDY7"/>
<sequence length="501" mass="56710">MKKKSLFLLSLCFASLGPTPWSEVSAQQVAAADPSPLSLTEAIRLARKQSVDAAVALQELRAAYWQWRTYRAELLPGVNLTATLPDYRRAYSLYQQPDGSYSFVRSNALRLSGHISVDQNIWLTGGKLSLVSSLEHINPLGTEGADRHFMSVPISLTLSQPLFGLNEMKWSRRIEPVRYEEARRRFVANTEEVSVSCIDHYFSALLAREEYNNAETNLRNTAKLVEVARAKKKIGKLSENELRAVEISYASASSAILSSRTALRGAEMSLSIFLGLQPDEVLSLSIPADTVFTPVSYERVMELAGRNHPFVGEMKRRMLEADRSLARAKSERFSIELMAQIGYAGQADNLHDAYGGRLKDNSSVSVGVRIPLVDWGRGRGRIRLAESNRRLEEHRLRQEEERWHRQIFLLVEKHNNQLRVLELARRTDSIAQARYHTAVETFTVGAISTLDLNAAQDAKDLARTSLVRALHHYWSYYYNLRSLTAYDPVRDEEIDIPMEEL</sequence>
<dbReference type="PANTHER" id="PTHR30026:SF20">
    <property type="entry name" value="OUTER MEMBRANE PROTEIN TOLC"/>
    <property type="match status" value="1"/>
</dbReference>
<keyword evidence="7" id="KW-0998">Cell outer membrane</keyword>
<dbReference type="RefSeq" id="WP_039419808.1">
    <property type="nucleotide sequence ID" value="NZ_JRAI01000002.1"/>
</dbReference>
<evidence type="ECO:0000313" key="8">
    <source>
        <dbReference type="EMBL" id="KGN88307.1"/>
    </source>
</evidence>